<dbReference type="Gene3D" id="3.30.460.10">
    <property type="entry name" value="Beta Polymerase, domain 2"/>
    <property type="match status" value="1"/>
</dbReference>
<proteinExistence type="predicted"/>
<comment type="caution">
    <text evidence="2">The sequence shown here is derived from an EMBL/GenBank/DDBJ whole genome shotgun (WGS) entry which is preliminary data.</text>
</comment>
<keyword evidence="3" id="KW-1185">Reference proteome</keyword>
<accession>A0A6L5G9J8</accession>
<name>A0A6L5G9J8_9ACTN</name>
<keyword evidence="2" id="KW-0808">Transferase</keyword>
<dbReference type="AlphaFoldDB" id="A0A6L5G9J8"/>
<dbReference type="InterPro" id="IPR043519">
    <property type="entry name" value="NT_sf"/>
</dbReference>
<evidence type="ECO:0000313" key="2">
    <source>
        <dbReference type="EMBL" id="MQM26355.1"/>
    </source>
</evidence>
<dbReference type="InterPro" id="IPR002934">
    <property type="entry name" value="Polymerase_NTP_transf_dom"/>
</dbReference>
<dbReference type="Proteomes" id="UP000477750">
    <property type="component" value="Unassembled WGS sequence"/>
</dbReference>
<organism evidence="2 3">
    <name type="scientific">Glycomyces albidus</name>
    <dbReference type="NCBI Taxonomy" id="2656774"/>
    <lineage>
        <taxon>Bacteria</taxon>
        <taxon>Bacillati</taxon>
        <taxon>Actinomycetota</taxon>
        <taxon>Actinomycetes</taxon>
        <taxon>Glycomycetales</taxon>
        <taxon>Glycomycetaceae</taxon>
        <taxon>Glycomyces</taxon>
    </lineage>
</organism>
<dbReference type="SUPFAM" id="SSF81301">
    <property type="entry name" value="Nucleotidyltransferase"/>
    <property type="match status" value="1"/>
</dbReference>
<protein>
    <submittedName>
        <fullName evidence="2">Nucleotidyltransferase domain-containing protein</fullName>
    </submittedName>
</protein>
<sequence>MSLPDVHERFLDGLLPRTRSDPRIVGVAAGGSIANGVPDEYSDIDLVLAIEDDEFDEVMRGRLALIAAWSPLVAGFTGEHVGEPRLIISLMGPQALHVDFKFVRLTDFATRVDGLRVLWERDGRLSAALAATPPAPPRLDLQWIEDRFWVWIHYGATKLARGELLEAIGFIAFLRETVFGPLIQHRHGKLLQGVRRLEAIDPDAAARLEATLCGSDRGEVGKALLACVELYRQWTDDVDVAFDRNHDAAGLATRYLNEVVGRIRPGAAE</sequence>
<dbReference type="Pfam" id="PF01909">
    <property type="entry name" value="NTP_transf_2"/>
    <property type="match status" value="1"/>
</dbReference>
<evidence type="ECO:0000259" key="1">
    <source>
        <dbReference type="Pfam" id="PF01909"/>
    </source>
</evidence>
<dbReference type="GO" id="GO:0016779">
    <property type="term" value="F:nucleotidyltransferase activity"/>
    <property type="evidence" value="ECO:0007669"/>
    <property type="project" value="InterPro"/>
</dbReference>
<feature type="domain" description="Polymerase nucleotidyl transferase" evidence="1">
    <location>
        <begin position="20"/>
        <end position="54"/>
    </location>
</feature>
<dbReference type="RefSeq" id="WP_153025522.1">
    <property type="nucleotide sequence ID" value="NZ_WIAO01000013.1"/>
</dbReference>
<evidence type="ECO:0000313" key="3">
    <source>
        <dbReference type="Proteomes" id="UP000477750"/>
    </source>
</evidence>
<gene>
    <name evidence="2" type="ORF">GFD30_12355</name>
</gene>
<dbReference type="EMBL" id="WIAO01000013">
    <property type="protein sequence ID" value="MQM26355.1"/>
    <property type="molecule type" value="Genomic_DNA"/>
</dbReference>
<reference evidence="2 3" key="1">
    <citation type="submission" date="2019-10" db="EMBL/GenBank/DDBJ databases">
        <title>Glycomyces albidus sp. nov., a novel actinomycete isolated from rhizosphere soil of wheat (Triticum aestivum L.).</title>
        <authorList>
            <person name="Qian L."/>
        </authorList>
    </citation>
    <scope>NUCLEOTIDE SEQUENCE [LARGE SCALE GENOMIC DNA]</scope>
    <source>
        <strain evidence="2 3">NEAU-7082</strain>
    </source>
</reference>
<dbReference type="Gene3D" id="1.20.120.330">
    <property type="entry name" value="Nucleotidyltransferases domain 2"/>
    <property type="match status" value="1"/>
</dbReference>